<accession>A0A0A9A2W3</accession>
<dbReference type="AlphaFoldDB" id="A0A0A9A2W3"/>
<organism evidence="1">
    <name type="scientific">Arundo donax</name>
    <name type="common">Giant reed</name>
    <name type="synonym">Donax arundinaceus</name>
    <dbReference type="NCBI Taxonomy" id="35708"/>
    <lineage>
        <taxon>Eukaryota</taxon>
        <taxon>Viridiplantae</taxon>
        <taxon>Streptophyta</taxon>
        <taxon>Embryophyta</taxon>
        <taxon>Tracheophyta</taxon>
        <taxon>Spermatophyta</taxon>
        <taxon>Magnoliopsida</taxon>
        <taxon>Liliopsida</taxon>
        <taxon>Poales</taxon>
        <taxon>Poaceae</taxon>
        <taxon>PACMAD clade</taxon>
        <taxon>Arundinoideae</taxon>
        <taxon>Arundineae</taxon>
        <taxon>Arundo</taxon>
    </lineage>
</organism>
<name>A0A0A9A2W3_ARUDO</name>
<protein>
    <submittedName>
        <fullName evidence="1">Uncharacterized protein</fullName>
    </submittedName>
</protein>
<dbReference type="EMBL" id="GBRH01253612">
    <property type="protein sequence ID" value="JAD44283.1"/>
    <property type="molecule type" value="Transcribed_RNA"/>
</dbReference>
<sequence>MLLLESSQNLGATWSYTFKYTRIPMLPTASGPKDDECVDAFPTVLVSALAHLAPPFSESHNSQATAAA</sequence>
<proteinExistence type="predicted"/>
<evidence type="ECO:0000313" key="1">
    <source>
        <dbReference type="EMBL" id="JAD44283.1"/>
    </source>
</evidence>
<reference evidence="1" key="1">
    <citation type="submission" date="2014-09" db="EMBL/GenBank/DDBJ databases">
        <authorList>
            <person name="Magalhaes I.L.F."/>
            <person name="Oliveira U."/>
            <person name="Santos F.R."/>
            <person name="Vidigal T.H.D.A."/>
            <person name="Brescovit A.D."/>
            <person name="Santos A.J."/>
        </authorList>
    </citation>
    <scope>NUCLEOTIDE SEQUENCE</scope>
    <source>
        <tissue evidence="1">Shoot tissue taken approximately 20 cm above the soil surface</tissue>
    </source>
</reference>
<reference evidence="1" key="2">
    <citation type="journal article" date="2015" name="Data Brief">
        <title>Shoot transcriptome of the giant reed, Arundo donax.</title>
        <authorList>
            <person name="Barrero R.A."/>
            <person name="Guerrero F.D."/>
            <person name="Moolhuijzen P."/>
            <person name="Goolsby J.A."/>
            <person name="Tidwell J."/>
            <person name="Bellgard S.E."/>
            <person name="Bellgard M.I."/>
        </authorList>
    </citation>
    <scope>NUCLEOTIDE SEQUENCE</scope>
    <source>
        <tissue evidence="1">Shoot tissue taken approximately 20 cm above the soil surface</tissue>
    </source>
</reference>